<keyword evidence="3" id="KW-1185">Reference proteome</keyword>
<dbReference type="Pfam" id="PF25207">
    <property type="entry name" value="DUF7837"/>
    <property type="match status" value="1"/>
</dbReference>
<feature type="domain" description="DUF7837" evidence="1">
    <location>
        <begin position="4"/>
        <end position="48"/>
    </location>
</feature>
<evidence type="ECO:0000313" key="3">
    <source>
        <dbReference type="Proteomes" id="UP000783863"/>
    </source>
</evidence>
<dbReference type="RefSeq" id="WP_220589891.1">
    <property type="nucleotide sequence ID" value="NZ_RKLQ01000005.1"/>
</dbReference>
<sequence>MTPDDLGDCPLCGAAITESWLLIEYETTEGTTGMWAECPNCSDVVDPE</sequence>
<organism evidence="2 3">
    <name type="scientific">Haloarcula salinisoli</name>
    <dbReference type="NCBI Taxonomy" id="2487746"/>
    <lineage>
        <taxon>Archaea</taxon>
        <taxon>Methanobacteriati</taxon>
        <taxon>Methanobacteriota</taxon>
        <taxon>Stenosarchaea group</taxon>
        <taxon>Halobacteria</taxon>
        <taxon>Halobacteriales</taxon>
        <taxon>Haloarculaceae</taxon>
        <taxon>Haloarcula</taxon>
    </lineage>
</organism>
<evidence type="ECO:0000259" key="1">
    <source>
        <dbReference type="Pfam" id="PF25207"/>
    </source>
</evidence>
<proteinExistence type="predicted"/>
<dbReference type="InterPro" id="IPR057159">
    <property type="entry name" value="DUF7837"/>
</dbReference>
<dbReference type="AlphaFoldDB" id="A0A8J8C9T6"/>
<dbReference type="Proteomes" id="UP000783863">
    <property type="component" value="Unassembled WGS sequence"/>
</dbReference>
<dbReference type="EMBL" id="RKLQ01000005">
    <property type="protein sequence ID" value="MBX0305697.1"/>
    <property type="molecule type" value="Genomic_DNA"/>
</dbReference>
<protein>
    <recommendedName>
        <fullName evidence="1">DUF7837 domain-containing protein</fullName>
    </recommendedName>
</protein>
<evidence type="ECO:0000313" key="2">
    <source>
        <dbReference type="EMBL" id="MBX0305697.1"/>
    </source>
</evidence>
<name>A0A8J8C9T6_9EURY</name>
<gene>
    <name evidence="2" type="ORF">EGD98_18805</name>
</gene>
<accession>A0A8J8C9T6</accession>
<comment type="caution">
    <text evidence="2">The sequence shown here is derived from an EMBL/GenBank/DDBJ whole genome shotgun (WGS) entry which is preliminary data.</text>
</comment>
<reference evidence="2" key="1">
    <citation type="submission" date="2021-06" db="EMBL/GenBank/DDBJ databases">
        <title>Halomicroarcula sp. F24A a new haloarchaeum isolated from saline soil.</title>
        <authorList>
            <person name="Duran-Viseras A."/>
            <person name="Sanchez-Porro C."/>
            <person name="Ventosa A."/>
        </authorList>
    </citation>
    <scope>NUCLEOTIDE SEQUENCE</scope>
    <source>
        <strain evidence="2">F24A</strain>
    </source>
</reference>